<dbReference type="HOGENOM" id="CLU_1583649_0_0_9"/>
<dbReference type="Proteomes" id="UP000013085">
    <property type="component" value="Unassembled WGS sequence"/>
</dbReference>
<dbReference type="Gene3D" id="1.10.10.10">
    <property type="entry name" value="Winged helix-like DNA-binding domain superfamily/Winged helix DNA-binding domain"/>
    <property type="match status" value="1"/>
</dbReference>
<evidence type="ECO:0000256" key="1">
    <source>
        <dbReference type="SAM" id="Phobius"/>
    </source>
</evidence>
<reference evidence="2 3" key="1">
    <citation type="submission" date="2013-01" db="EMBL/GenBank/DDBJ databases">
        <title>The Genome Sequence of Clostridium clostridioforme 90A8.</title>
        <authorList>
            <consortium name="The Broad Institute Genome Sequencing Platform"/>
            <person name="Earl A."/>
            <person name="Ward D."/>
            <person name="Feldgarden M."/>
            <person name="Gevers D."/>
            <person name="Courvalin P."/>
            <person name="Lambert T."/>
            <person name="Walker B."/>
            <person name="Young S.K."/>
            <person name="Zeng Q."/>
            <person name="Gargeya S."/>
            <person name="Fitzgerald M."/>
            <person name="Haas B."/>
            <person name="Abouelleil A."/>
            <person name="Alvarado L."/>
            <person name="Arachchi H.M."/>
            <person name="Berlin A.M."/>
            <person name="Chapman S.B."/>
            <person name="Dewar J."/>
            <person name="Goldberg J."/>
            <person name="Griggs A."/>
            <person name="Gujja S."/>
            <person name="Hansen M."/>
            <person name="Howarth C."/>
            <person name="Imamovic A."/>
            <person name="Larimer J."/>
            <person name="McCowan C."/>
            <person name="Murphy C."/>
            <person name="Neiman D."/>
            <person name="Pearson M."/>
            <person name="Priest M."/>
            <person name="Roberts A."/>
            <person name="Saif S."/>
            <person name="Shea T."/>
            <person name="Sisk P."/>
            <person name="Sykes S."/>
            <person name="Wortman J."/>
            <person name="Nusbaum C."/>
            <person name="Birren B."/>
        </authorList>
    </citation>
    <scope>NUCLEOTIDE SEQUENCE [LARGE SCALE GENOMIC DNA]</scope>
    <source>
        <strain evidence="2 3">90A8</strain>
    </source>
</reference>
<keyword evidence="1" id="KW-0812">Transmembrane</keyword>
<dbReference type="InterPro" id="IPR036388">
    <property type="entry name" value="WH-like_DNA-bd_sf"/>
</dbReference>
<organism evidence="2 3">
    <name type="scientific">[Clostridium] clostridioforme 90A8</name>
    <dbReference type="NCBI Taxonomy" id="999408"/>
    <lineage>
        <taxon>Bacteria</taxon>
        <taxon>Bacillati</taxon>
        <taxon>Bacillota</taxon>
        <taxon>Clostridia</taxon>
        <taxon>Lachnospirales</taxon>
        <taxon>Lachnospiraceae</taxon>
        <taxon>Enterocloster</taxon>
    </lineage>
</organism>
<feature type="transmembrane region" description="Helical" evidence="1">
    <location>
        <begin position="124"/>
        <end position="144"/>
    </location>
</feature>
<dbReference type="EMBL" id="AGYR01000006">
    <property type="protein sequence ID" value="ENZ19074.1"/>
    <property type="molecule type" value="Genomic_DNA"/>
</dbReference>
<comment type="caution">
    <text evidence="2">The sequence shown here is derived from an EMBL/GenBank/DDBJ whole genome shotgun (WGS) entry which is preliminary data.</text>
</comment>
<sequence>MSYSAEYKEHIEYTFAAFCKIVLRNASISAYRDFGRKQKREVSLDYLISVTPFEPFTTDNYLEQYDKPTVFVGKGQEVIVASKRLADALCRLSEQRRVVLLMYFFLGYTDEKIGKMYGRNRSTAYFSLLVDTVLCVAAIPVYFFSNGRTPWSPIRGIRALSLSSRFAR</sequence>
<proteinExistence type="predicted"/>
<keyword evidence="1" id="KW-1133">Transmembrane helix</keyword>
<evidence type="ECO:0008006" key="4">
    <source>
        <dbReference type="Google" id="ProtNLM"/>
    </source>
</evidence>
<evidence type="ECO:0000313" key="3">
    <source>
        <dbReference type="Proteomes" id="UP000013085"/>
    </source>
</evidence>
<name>A0A0E2HET6_9FIRM</name>
<dbReference type="AlphaFoldDB" id="A0A0E2HET6"/>
<dbReference type="SUPFAM" id="SSF88659">
    <property type="entry name" value="Sigma3 and sigma4 domains of RNA polymerase sigma factors"/>
    <property type="match status" value="1"/>
</dbReference>
<protein>
    <recommendedName>
        <fullName evidence="4">Sigma-70 family RNA polymerase sigma factor</fullName>
    </recommendedName>
</protein>
<dbReference type="InterPro" id="IPR013324">
    <property type="entry name" value="RNA_pol_sigma_r3/r4-like"/>
</dbReference>
<accession>A0A0E2HET6</accession>
<keyword evidence="1" id="KW-0472">Membrane</keyword>
<gene>
    <name evidence="2" type="ORF">HMPREF1090_00946</name>
</gene>
<evidence type="ECO:0000313" key="2">
    <source>
        <dbReference type="EMBL" id="ENZ19074.1"/>
    </source>
</evidence>